<gene>
    <name evidence="5" type="ORF">WG66_10809</name>
</gene>
<dbReference type="Gene3D" id="1.20.920.10">
    <property type="entry name" value="Bromodomain-like"/>
    <property type="match status" value="1"/>
</dbReference>
<organism evidence="5 6">
    <name type="scientific">Moniliophthora roreri</name>
    <name type="common">Frosty pod rot fungus</name>
    <name type="synonym">Monilia roreri</name>
    <dbReference type="NCBI Taxonomy" id="221103"/>
    <lineage>
        <taxon>Eukaryota</taxon>
        <taxon>Fungi</taxon>
        <taxon>Dikarya</taxon>
        <taxon>Basidiomycota</taxon>
        <taxon>Agaricomycotina</taxon>
        <taxon>Agaricomycetes</taxon>
        <taxon>Agaricomycetidae</taxon>
        <taxon>Agaricales</taxon>
        <taxon>Marasmiineae</taxon>
        <taxon>Marasmiaceae</taxon>
        <taxon>Moniliophthora</taxon>
    </lineage>
</organism>
<evidence type="ECO:0000259" key="4">
    <source>
        <dbReference type="PROSITE" id="PS50014"/>
    </source>
</evidence>
<keyword evidence="1 2" id="KW-0103">Bromodomain</keyword>
<accession>A0A0W0FJW7</accession>
<feature type="compositionally biased region" description="Basic and acidic residues" evidence="3">
    <location>
        <begin position="305"/>
        <end position="314"/>
    </location>
</feature>
<reference evidence="5 6" key="1">
    <citation type="submission" date="2015-12" db="EMBL/GenBank/DDBJ databases">
        <title>Draft genome sequence of Moniliophthora roreri, the causal agent of frosty pod rot of cacao.</title>
        <authorList>
            <person name="Aime M.C."/>
            <person name="Diaz-Valderrama J.R."/>
            <person name="Kijpornyongpan T."/>
            <person name="Phillips-Mora W."/>
        </authorList>
    </citation>
    <scope>NUCLEOTIDE SEQUENCE [LARGE SCALE GENOMIC DNA]</scope>
    <source>
        <strain evidence="5 6">MCA 2952</strain>
    </source>
</reference>
<name>A0A0W0FJW7_MONRR</name>
<evidence type="ECO:0000256" key="1">
    <source>
        <dbReference type="ARBA" id="ARBA00023117"/>
    </source>
</evidence>
<dbReference type="EMBL" id="LATX01001892">
    <property type="protein sequence ID" value="KTB36598.1"/>
    <property type="molecule type" value="Genomic_DNA"/>
</dbReference>
<feature type="domain" description="Bromo" evidence="4">
    <location>
        <begin position="389"/>
        <end position="459"/>
    </location>
</feature>
<comment type="caution">
    <text evidence="5">The sequence shown here is derived from an EMBL/GenBank/DDBJ whole genome shotgun (WGS) entry which is preliminary data.</text>
</comment>
<dbReference type="GO" id="GO:0006325">
    <property type="term" value="P:chromatin organization"/>
    <property type="evidence" value="ECO:0007669"/>
    <property type="project" value="UniProtKB-ARBA"/>
</dbReference>
<dbReference type="InterPro" id="IPR001487">
    <property type="entry name" value="Bromodomain"/>
</dbReference>
<protein>
    <recommendedName>
        <fullName evidence="4">Bromo domain-containing protein</fullName>
    </recommendedName>
</protein>
<dbReference type="SUPFAM" id="SSF47370">
    <property type="entry name" value="Bromodomain"/>
    <property type="match status" value="1"/>
</dbReference>
<dbReference type="Proteomes" id="UP000054988">
    <property type="component" value="Unassembled WGS sequence"/>
</dbReference>
<evidence type="ECO:0000313" key="5">
    <source>
        <dbReference type="EMBL" id="KTB36598.1"/>
    </source>
</evidence>
<dbReference type="PANTHER" id="PTHR15398">
    <property type="entry name" value="BROMODOMAIN-CONTAINING PROTEIN 8"/>
    <property type="match status" value="1"/>
</dbReference>
<evidence type="ECO:0000256" key="3">
    <source>
        <dbReference type="SAM" id="MobiDB-lite"/>
    </source>
</evidence>
<dbReference type="InterPro" id="IPR036427">
    <property type="entry name" value="Bromodomain-like_sf"/>
</dbReference>
<dbReference type="SMART" id="SM00297">
    <property type="entry name" value="BROMO"/>
    <property type="match status" value="1"/>
</dbReference>
<evidence type="ECO:0000313" key="6">
    <source>
        <dbReference type="Proteomes" id="UP000054988"/>
    </source>
</evidence>
<sequence>MPFEAGPVQRPPFSVINFLYIAPQNLRLAQIHFHARLLELKAQIGEEEEKFKRIVAEIDEIRNGAKQKQPNPAKVEEVRQAEEVEKIENVTIQEESQPESTPLPELSEDDASADTELQVAEENTEKEPEKPVSSPDVPSPQGIDIDALLVPDPDEDTPMSDGCERELQPVEPSEAQRPELQKSSTDTNHQLITELQQNTTGDDDARASPSIPMDVDGSPKPSAESPKQETASPKHEQPQDTAQATEPTPDPNATEDEALSSGDEPLHVQRNRRGTRRGRPSVSGNRPTRNRRMRTADPVPSDVDMPEHDAKEDTESPAAEVQSSKRQGKRRASFADDETRDKKRQRDESEPVEEEESAATSSSKSRRRGDQTAAKKFQNVIGMLHAQISQHRNGTIFHNPIKDSEAPDYHEIVKRPMDLKTIKARIKDGAISNSLEFQRDIYQMFANAMMYNRPGSDVYVMTEDVGGFAGLLVDD</sequence>
<dbReference type="PANTHER" id="PTHR15398:SF4">
    <property type="entry name" value="BROMODOMAIN-CONTAINING PROTEIN 8 ISOFORM X1"/>
    <property type="match status" value="1"/>
</dbReference>
<feature type="compositionally biased region" description="Polar residues" evidence="3">
    <location>
        <begin position="181"/>
        <end position="200"/>
    </location>
</feature>
<feature type="compositionally biased region" description="Polar residues" evidence="3">
    <location>
        <begin position="90"/>
        <end position="100"/>
    </location>
</feature>
<proteinExistence type="predicted"/>
<dbReference type="CDD" id="cd04369">
    <property type="entry name" value="Bromodomain"/>
    <property type="match status" value="1"/>
</dbReference>
<dbReference type="PROSITE" id="PS50014">
    <property type="entry name" value="BROMODOMAIN_2"/>
    <property type="match status" value="1"/>
</dbReference>
<dbReference type="eggNOG" id="ENOG502QRPS">
    <property type="taxonomic scope" value="Eukaryota"/>
</dbReference>
<feature type="region of interest" description="Disordered" evidence="3">
    <location>
        <begin position="85"/>
        <end position="373"/>
    </location>
</feature>
<dbReference type="AlphaFoldDB" id="A0A0W0FJW7"/>
<feature type="compositionally biased region" description="Basic and acidic residues" evidence="3">
    <location>
        <begin position="333"/>
        <end position="349"/>
    </location>
</feature>
<feature type="compositionally biased region" description="Basic and acidic residues" evidence="3">
    <location>
        <begin position="162"/>
        <end position="180"/>
    </location>
</feature>
<evidence type="ECO:0000256" key="2">
    <source>
        <dbReference type="PROSITE-ProRule" id="PRU00035"/>
    </source>
</evidence>
<dbReference type="Pfam" id="PF00439">
    <property type="entry name" value="Bromodomain"/>
    <property type="match status" value="1"/>
</dbReference>
<dbReference type="PRINTS" id="PR00503">
    <property type="entry name" value="BROMODOMAIN"/>
</dbReference>
<feature type="compositionally biased region" description="Basic residues" evidence="3">
    <location>
        <begin position="269"/>
        <end position="279"/>
    </location>
</feature>
<dbReference type="GO" id="GO:0035267">
    <property type="term" value="C:NuA4 histone acetyltransferase complex"/>
    <property type="evidence" value="ECO:0007669"/>
    <property type="project" value="TreeGrafter"/>
</dbReference>